<gene>
    <name evidence="15" type="ORF">C0Q70_04568</name>
</gene>
<dbReference type="Proteomes" id="UP000245119">
    <property type="component" value="Linkage Group LG3"/>
</dbReference>
<comment type="subcellular location">
    <subcellularLocation>
        <location evidence="3">Endoplasmic reticulum membrane</location>
        <topology evidence="3">Peripheral membrane protein</topology>
    </subcellularLocation>
    <subcellularLocation>
        <location evidence="2">Microsome membrane</location>
        <topology evidence="2">Peripheral membrane protein</topology>
    </subcellularLocation>
</comment>
<dbReference type="InterPro" id="IPR036396">
    <property type="entry name" value="Cyt_P450_sf"/>
</dbReference>
<keyword evidence="16" id="KW-1185">Reference proteome</keyword>
<dbReference type="Gene3D" id="1.10.630.10">
    <property type="entry name" value="Cytochrome P450"/>
    <property type="match status" value="1"/>
</dbReference>
<dbReference type="GO" id="GO:0005506">
    <property type="term" value="F:iron ion binding"/>
    <property type="evidence" value="ECO:0007669"/>
    <property type="project" value="InterPro"/>
</dbReference>
<evidence type="ECO:0000256" key="14">
    <source>
        <dbReference type="RuleBase" id="RU000461"/>
    </source>
</evidence>
<evidence type="ECO:0000256" key="9">
    <source>
        <dbReference type="ARBA" id="ARBA00023002"/>
    </source>
</evidence>
<dbReference type="OMA" id="PFWKGPE"/>
<dbReference type="GO" id="GO:0006805">
    <property type="term" value="P:xenobiotic metabolic process"/>
    <property type="evidence" value="ECO:0007669"/>
    <property type="project" value="TreeGrafter"/>
</dbReference>
<dbReference type="GO" id="GO:0020037">
    <property type="term" value="F:heme binding"/>
    <property type="evidence" value="ECO:0007669"/>
    <property type="project" value="InterPro"/>
</dbReference>
<dbReference type="PANTHER" id="PTHR24300:SF375">
    <property type="entry name" value="CYTOCHROME P450 FAMILY"/>
    <property type="match status" value="1"/>
</dbReference>
<evidence type="ECO:0008006" key="17">
    <source>
        <dbReference type="Google" id="ProtNLM"/>
    </source>
</evidence>
<evidence type="ECO:0000313" key="15">
    <source>
        <dbReference type="EMBL" id="PVD33315.1"/>
    </source>
</evidence>
<keyword evidence="6 13" id="KW-0479">Metal-binding</keyword>
<keyword evidence="8" id="KW-0492">Microsome</keyword>
<dbReference type="InterPro" id="IPR002401">
    <property type="entry name" value="Cyt_P450_E_grp-I"/>
</dbReference>
<keyword evidence="12" id="KW-0472">Membrane</keyword>
<keyword evidence="7" id="KW-0256">Endoplasmic reticulum</keyword>
<dbReference type="AlphaFoldDB" id="A0A2T7PIR5"/>
<evidence type="ECO:0000256" key="13">
    <source>
        <dbReference type="PIRSR" id="PIRSR602401-1"/>
    </source>
</evidence>
<evidence type="ECO:0000256" key="8">
    <source>
        <dbReference type="ARBA" id="ARBA00022848"/>
    </source>
</evidence>
<evidence type="ECO:0000256" key="7">
    <source>
        <dbReference type="ARBA" id="ARBA00022824"/>
    </source>
</evidence>
<evidence type="ECO:0000256" key="12">
    <source>
        <dbReference type="ARBA" id="ARBA00023136"/>
    </source>
</evidence>
<evidence type="ECO:0000256" key="5">
    <source>
        <dbReference type="ARBA" id="ARBA00022617"/>
    </source>
</evidence>
<reference evidence="15 16" key="1">
    <citation type="submission" date="2018-04" db="EMBL/GenBank/DDBJ databases">
        <title>The genome of golden apple snail Pomacea canaliculata provides insight into stress tolerance and invasive adaptation.</title>
        <authorList>
            <person name="Liu C."/>
            <person name="Liu B."/>
            <person name="Ren Y."/>
            <person name="Zhang Y."/>
            <person name="Wang H."/>
            <person name="Li S."/>
            <person name="Jiang F."/>
            <person name="Yin L."/>
            <person name="Zhang G."/>
            <person name="Qian W."/>
            <person name="Fan W."/>
        </authorList>
    </citation>
    <scope>NUCLEOTIDE SEQUENCE [LARGE SCALE GENOMIC DNA]</scope>
    <source>
        <strain evidence="15">SZHN2017</strain>
        <tissue evidence="15">Muscle</tissue>
    </source>
</reference>
<dbReference type="GO" id="GO:0016712">
    <property type="term" value="F:oxidoreductase activity, acting on paired donors, with incorporation or reduction of molecular oxygen, reduced flavin or flavoprotein as one donor, and incorporation of one atom of oxygen"/>
    <property type="evidence" value="ECO:0007669"/>
    <property type="project" value="TreeGrafter"/>
</dbReference>
<evidence type="ECO:0000313" key="16">
    <source>
        <dbReference type="Proteomes" id="UP000245119"/>
    </source>
</evidence>
<dbReference type="STRING" id="400727.A0A2T7PIR5"/>
<evidence type="ECO:0000256" key="6">
    <source>
        <dbReference type="ARBA" id="ARBA00022723"/>
    </source>
</evidence>
<evidence type="ECO:0000256" key="4">
    <source>
        <dbReference type="ARBA" id="ARBA00010617"/>
    </source>
</evidence>
<dbReference type="Pfam" id="PF00067">
    <property type="entry name" value="p450"/>
    <property type="match status" value="1"/>
</dbReference>
<protein>
    <recommendedName>
        <fullName evidence="17">Cytochrome P450</fullName>
    </recommendedName>
</protein>
<evidence type="ECO:0000256" key="10">
    <source>
        <dbReference type="ARBA" id="ARBA00023004"/>
    </source>
</evidence>
<comment type="similarity">
    <text evidence="4 14">Belongs to the cytochrome P450 family.</text>
</comment>
<name>A0A2T7PIR5_POMCA</name>
<keyword evidence="9 14" id="KW-0560">Oxidoreductase</keyword>
<dbReference type="PROSITE" id="PS00086">
    <property type="entry name" value="CYTOCHROME_P450"/>
    <property type="match status" value="1"/>
</dbReference>
<comment type="cofactor">
    <cofactor evidence="1 13">
        <name>heme</name>
        <dbReference type="ChEBI" id="CHEBI:30413"/>
    </cofactor>
</comment>
<dbReference type="InterPro" id="IPR050182">
    <property type="entry name" value="Cytochrome_P450_fam2"/>
</dbReference>
<sequence>MTTLPAGPKGLPVIGASYKWKGPETNLAWAREFGPLYSVRMGPNLMVYLNSIELVEEYMERKGDAFLGRPEGPAAIANGLLFGQGERWKENRAAMTCAMKTGPSHATYEDIIGTEADRVLQQMKSACAEPLHLDDFFLPALTSRLATLLLGEALDCDSEVMNILVEQMRNLEEVDLTSKSTQMFLKVRHFRRPLEAISGRTIPDMFKMSEAMQAIIRQWISTRREALRKADGKPDSNALLDHILVSEEYSSRPENDDKELVQSLMDLFFGGVTSSLSAIEFFCLYLIHFPEVQNKVKDELRRARSSNVTISWANQQHFPYTRATLTEVLRLGSVTPSSLPHVATEDAIIEDKYEVPKGAFVLASIFSLHRDPRFYKDPELFDPQRHLDDNGKFVKPKSYRPFGVGKRSCIGGHLAEIELFLFITRLLSQFRIRAIDPASPPPFECHMRIIRRIKPFTCVLEPDDTP</sequence>
<dbReference type="PRINTS" id="PR00385">
    <property type="entry name" value="P450"/>
</dbReference>
<dbReference type="FunFam" id="1.10.630.10:FF:000238">
    <property type="entry name" value="Cytochrome P450 2A6"/>
    <property type="match status" value="1"/>
</dbReference>
<dbReference type="PANTHER" id="PTHR24300">
    <property type="entry name" value="CYTOCHROME P450 508A4-RELATED"/>
    <property type="match status" value="1"/>
</dbReference>
<evidence type="ECO:0000256" key="2">
    <source>
        <dbReference type="ARBA" id="ARBA00004174"/>
    </source>
</evidence>
<feature type="binding site" description="axial binding residue" evidence="13">
    <location>
        <position position="409"/>
    </location>
    <ligand>
        <name>heme</name>
        <dbReference type="ChEBI" id="CHEBI:30413"/>
    </ligand>
    <ligandPart>
        <name>Fe</name>
        <dbReference type="ChEBI" id="CHEBI:18248"/>
    </ligandPart>
</feature>
<dbReference type="SUPFAM" id="SSF48264">
    <property type="entry name" value="Cytochrome P450"/>
    <property type="match status" value="1"/>
</dbReference>
<keyword evidence="11 14" id="KW-0503">Monooxygenase</keyword>
<dbReference type="PRINTS" id="PR00463">
    <property type="entry name" value="EP450I"/>
</dbReference>
<organism evidence="15 16">
    <name type="scientific">Pomacea canaliculata</name>
    <name type="common">Golden apple snail</name>
    <dbReference type="NCBI Taxonomy" id="400727"/>
    <lineage>
        <taxon>Eukaryota</taxon>
        <taxon>Metazoa</taxon>
        <taxon>Spiralia</taxon>
        <taxon>Lophotrochozoa</taxon>
        <taxon>Mollusca</taxon>
        <taxon>Gastropoda</taxon>
        <taxon>Caenogastropoda</taxon>
        <taxon>Architaenioglossa</taxon>
        <taxon>Ampullarioidea</taxon>
        <taxon>Ampullariidae</taxon>
        <taxon>Pomacea</taxon>
    </lineage>
</organism>
<keyword evidence="5 13" id="KW-0349">Heme</keyword>
<dbReference type="GO" id="GO:0005789">
    <property type="term" value="C:endoplasmic reticulum membrane"/>
    <property type="evidence" value="ECO:0007669"/>
    <property type="project" value="UniProtKB-SubCell"/>
</dbReference>
<evidence type="ECO:0000256" key="3">
    <source>
        <dbReference type="ARBA" id="ARBA00004406"/>
    </source>
</evidence>
<comment type="caution">
    <text evidence="15">The sequence shown here is derived from an EMBL/GenBank/DDBJ whole genome shotgun (WGS) entry which is preliminary data.</text>
</comment>
<evidence type="ECO:0000256" key="1">
    <source>
        <dbReference type="ARBA" id="ARBA00001971"/>
    </source>
</evidence>
<proteinExistence type="inferred from homology"/>
<dbReference type="OrthoDB" id="2789670at2759"/>
<dbReference type="InterPro" id="IPR001128">
    <property type="entry name" value="Cyt_P450"/>
</dbReference>
<evidence type="ECO:0000256" key="11">
    <source>
        <dbReference type="ARBA" id="ARBA00023033"/>
    </source>
</evidence>
<dbReference type="GO" id="GO:0006082">
    <property type="term" value="P:organic acid metabolic process"/>
    <property type="evidence" value="ECO:0007669"/>
    <property type="project" value="TreeGrafter"/>
</dbReference>
<accession>A0A2T7PIR5</accession>
<keyword evidence="10 13" id="KW-0408">Iron</keyword>
<dbReference type="InterPro" id="IPR017972">
    <property type="entry name" value="Cyt_P450_CS"/>
</dbReference>
<dbReference type="EMBL" id="PZQS01000003">
    <property type="protein sequence ID" value="PVD33315.1"/>
    <property type="molecule type" value="Genomic_DNA"/>
</dbReference>